<keyword evidence="12 16" id="KW-0472">Membrane</keyword>
<evidence type="ECO:0000256" key="5">
    <source>
        <dbReference type="ARBA" id="ARBA00022679"/>
    </source>
</evidence>
<evidence type="ECO:0000256" key="14">
    <source>
        <dbReference type="PROSITE-ProRule" id="PRU00175"/>
    </source>
</evidence>
<dbReference type="CDD" id="cd16461">
    <property type="entry name" value="RING-H2_EL5-like"/>
    <property type="match status" value="1"/>
</dbReference>
<evidence type="ECO:0000256" key="7">
    <source>
        <dbReference type="ARBA" id="ARBA00022723"/>
    </source>
</evidence>
<evidence type="ECO:0000256" key="9">
    <source>
        <dbReference type="ARBA" id="ARBA00022786"/>
    </source>
</evidence>
<feature type="region of interest" description="Disordered" evidence="15">
    <location>
        <begin position="204"/>
        <end position="241"/>
    </location>
</feature>
<evidence type="ECO:0000256" key="1">
    <source>
        <dbReference type="ARBA" id="ARBA00000900"/>
    </source>
</evidence>
<dbReference type="AlphaFoldDB" id="A0AA35VP25"/>
<evidence type="ECO:0000256" key="11">
    <source>
        <dbReference type="ARBA" id="ARBA00022989"/>
    </source>
</evidence>
<evidence type="ECO:0000256" key="10">
    <source>
        <dbReference type="ARBA" id="ARBA00022833"/>
    </source>
</evidence>
<evidence type="ECO:0000256" key="12">
    <source>
        <dbReference type="ARBA" id="ARBA00023136"/>
    </source>
</evidence>
<keyword evidence="9" id="KW-0833">Ubl conjugation pathway</keyword>
<protein>
    <recommendedName>
        <fullName evidence="4">RING-type E3 ubiquitin transferase</fullName>
        <ecNumber evidence="4">2.3.2.27</ecNumber>
    </recommendedName>
</protein>
<dbReference type="FunFam" id="3.30.40.10:FF:000187">
    <property type="entry name" value="E3 ubiquitin-protein ligase ATL6"/>
    <property type="match status" value="1"/>
</dbReference>
<keyword evidence="7" id="KW-0479">Metal-binding</keyword>
<comment type="subcellular location">
    <subcellularLocation>
        <location evidence="2">Membrane</location>
        <topology evidence="2">Single-pass membrane protein</topology>
    </subcellularLocation>
</comment>
<feature type="compositionally biased region" description="Basic residues" evidence="15">
    <location>
        <begin position="1"/>
        <end position="11"/>
    </location>
</feature>
<feature type="region of interest" description="Disordered" evidence="15">
    <location>
        <begin position="1"/>
        <end position="22"/>
    </location>
</feature>
<keyword evidence="6 16" id="KW-0812">Transmembrane</keyword>
<proteinExistence type="inferred from homology"/>
<dbReference type="EC" id="2.3.2.27" evidence="4"/>
<dbReference type="GO" id="GO:0016567">
    <property type="term" value="P:protein ubiquitination"/>
    <property type="evidence" value="ECO:0007669"/>
    <property type="project" value="InterPro"/>
</dbReference>
<dbReference type="PROSITE" id="PS50089">
    <property type="entry name" value="ZF_RING_2"/>
    <property type="match status" value="1"/>
</dbReference>
<dbReference type="Proteomes" id="UP001177003">
    <property type="component" value="Chromosome 0"/>
</dbReference>
<accession>A0AA35VP25</accession>
<evidence type="ECO:0000313" key="18">
    <source>
        <dbReference type="EMBL" id="CAI9264702.1"/>
    </source>
</evidence>
<keyword evidence="10" id="KW-0862">Zinc</keyword>
<sequence>MEIHFHQKHNQMTHESPAKSLSPHSSHASFPIIAVAIIGIFATIFLLVFYYIFVIKCCLNWHRIDILRRFSLSRNRNHHQPLVPHHLPSPEPRGLHESVIRSIPIFQFQKQKDSDDNIGECAVCLAEFQHDEKLRMIPNCAHVFHIDCIDVWLQNNPNCPLCRNSISISIPPHFPVPDHQQLIPPPALDEEDYVVIDLCSGNGNGGGESTGQTNDGEDLQPTSGETIAITPSPRKKTGKKLRKKYGLLSSMGDECIDVSSRRKGDDQFSIQPIRRSFSMDSASDRQLYLAVQEIIQRNQMNNVEAIESIHECSSTGTSSSRLRRGFFSFGHARSAVLPLHLKT</sequence>
<feature type="compositionally biased region" description="Polar residues" evidence="15">
    <location>
        <begin position="210"/>
        <end position="225"/>
    </location>
</feature>
<comment type="catalytic activity">
    <reaction evidence="1">
        <text>S-ubiquitinyl-[E2 ubiquitin-conjugating enzyme]-L-cysteine + [acceptor protein]-L-lysine = [E2 ubiquitin-conjugating enzyme]-L-cysteine + N(6)-ubiquitinyl-[acceptor protein]-L-lysine.</text>
        <dbReference type="EC" id="2.3.2.27"/>
    </reaction>
</comment>
<dbReference type="GO" id="GO:0016020">
    <property type="term" value="C:membrane"/>
    <property type="evidence" value="ECO:0007669"/>
    <property type="project" value="UniProtKB-SubCell"/>
</dbReference>
<dbReference type="GO" id="GO:0008270">
    <property type="term" value="F:zinc ion binding"/>
    <property type="evidence" value="ECO:0007669"/>
    <property type="project" value="UniProtKB-KW"/>
</dbReference>
<evidence type="ECO:0000313" key="19">
    <source>
        <dbReference type="Proteomes" id="UP001177003"/>
    </source>
</evidence>
<dbReference type="PANTHER" id="PTHR46913">
    <property type="entry name" value="RING-H2 FINGER PROTEIN ATL16"/>
    <property type="match status" value="1"/>
</dbReference>
<evidence type="ECO:0000256" key="6">
    <source>
        <dbReference type="ARBA" id="ARBA00022692"/>
    </source>
</evidence>
<evidence type="ECO:0000256" key="2">
    <source>
        <dbReference type="ARBA" id="ARBA00004167"/>
    </source>
</evidence>
<keyword evidence="8 14" id="KW-0863">Zinc-finger</keyword>
<dbReference type="SMART" id="SM00184">
    <property type="entry name" value="RING"/>
    <property type="match status" value="1"/>
</dbReference>
<evidence type="ECO:0000256" key="4">
    <source>
        <dbReference type="ARBA" id="ARBA00012483"/>
    </source>
</evidence>
<comment type="similarity">
    <text evidence="13">Belongs to the RING-type zinc finger family. ATL subfamily.</text>
</comment>
<dbReference type="Pfam" id="PF13639">
    <property type="entry name" value="zf-RING_2"/>
    <property type="match status" value="1"/>
</dbReference>
<dbReference type="InterPro" id="IPR001841">
    <property type="entry name" value="Znf_RING"/>
</dbReference>
<evidence type="ECO:0000256" key="8">
    <source>
        <dbReference type="ARBA" id="ARBA00022771"/>
    </source>
</evidence>
<feature type="transmembrane region" description="Helical" evidence="16">
    <location>
        <begin position="30"/>
        <end position="53"/>
    </location>
</feature>
<organism evidence="18 19">
    <name type="scientific">Lactuca saligna</name>
    <name type="common">Willowleaf lettuce</name>
    <dbReference type="NCBI Taxonomy" id="75948"/>
    <lineage>
        <taxon>Eukaryota</taxon>
        <taxon>Viridiplantae</taxon>
        <taxon>Streptophyta</taxon>
        <taxon>Embryophyta</taxon>
        <taxon>Tracheophyta</taxon>
        <taxon>Spermatophyta</taxon>
        <taxon>Magnoliopsida</taxon>
        <taxon>eudicotyledons</taxon>
        <taxon>Gunneridae</taxon>
        <taxon>Pentapetalae</taxon>
        <taxon>asterids</taxon>
        <taxon>campanulids</taxon>
        <taxon>Asterales</taxon>
        <taxon>Asteraceae</taxon>
        <taxon>Cichorioideae</taxon>
        <taxon>Cichorieae</taxon>
        <taxon>Lactucinae</taxon>
        <taxon>Lactuca</taxon>
    </lineage>
</organism>
<reference evidence="18" key="1">
    <citation type="submission" date="2023-04" db="EMBL/GenBank/DDBJ databases">
        <authorList>
            <person name="Vijverberg K."/>
            <person name="Xiong W."/>
            <person name="Schranz E."/>
        </authorList>
    </citation>
    <scope>NUCLEOTIDE SEQUENCE</scope>
</reference>
<keyword evidence="19" id="KW-1185">Reference proteome</keyword>
<dbReference type="InterPro" id="IPR013083">
    <property type="entry name" value="Znf_RING/FYVE/PHD"/>
</dbReference>
<comment type="pathway">
    <text evidence="3">Protein modification; protein ubiquitination.</text>
</comment>
<evidence type="ECO:0000256" key="16">
    <source>
        <dbReference type="SAM" id="Phobius"/>
    </source>
</evidence>
<dbReference type="SUPFAM" id="SSF57850">
    <property type="entry name" value="RING/U-box"/>
    <property type="match status" value="1"/>
</dbReference>
<feature type="domain" description="RING-type" evidence="17">
    <location>
        <begin position="121"/>
        <end position="163"/>
    </location>
</feature>
<evidence type="ECO:0000259" key="17">
    <source>
        <dbReference type="PROSITE" id="PS50089"/>
    </source>
</evidence>
<dbReference type="PANTHER" id="PTHR46913:SF1">
    <property type="entry name" value="RING-H2 FINGER PROTEIN ATL16"/>
    <property type="match status" value="1"/>
</dbReference>
<dbReference type="Gene3D" id="3.30.40.10">
    <property type="entry name" value="Zinc/RING finger domain, C3HC4 (zinc finger)"/>
    <property type="match status" value="1"/>
</dbReference>
<dbReference type="GO" id="GO:0061630">
    <property type="term" value="F:ubiquitin protein ligase activity"/>
    <property type="evidence" value="ECO:0007669"/>
    <property type="project" value="UniProtKB-EC"/>
</dbReference>
<gene>
    <name evidence="18" type="ORF">LSALG_LOCUS5338</name>
</gene>
<evidence type="ECO:0000256" key="3">
    <source>
        <dbReference type="ARBA" id="ARBA00004906"/>
    </source>
</evidence>
<dbReference type="InterPro" id="IPR044600">
    <property type="entry name" value="ATL1/ATL16-like"/>
</dbReference>
<keyword evidence="5" id="KW-0808">Transferase</keyword>
<evidence type="ECO:0000256" key="15">
    <source>
        <dbReference type="SAM" id="MobiDB-lite"/>
    </source>
</evidence>
<name>A0AA35VP25_LACSI</name>
<evidence type="ECO:0000256" key="13">
    <source>
        <dbReference type="ARBA" id="ARBA00024209"/>
    </source>
</evidence>
<dbReference type="EMBL" id="OX465086">
    <property type="protein sequence ID" value="CAI9264702.1"/>
    <property type="molecule type" value="Genomic_DNA"/>
</dbReference>
<keyword evidence="11 16" id="KW-1133">Transmembrane helix</keyword>